<protein>
    <submittedName>
        <fullName evidence="1">Uncharacterized protein</fullName>
    </submittedName>
</protein>
<organism evidence="1 2">
    <name type="scientific">Pistacia atlantica</name>
    <dbReference type="NCBI Taxonomy" id="434234"/>
    <lineage>
        <taxon>Eukaryota</taxon>
        <taxon>Viridiplantae</taxon>
        <taxon>Streptophyta</taxon>
        <taxon>Embryophyta</taxon>
        <taxon>Tracheophyta</taxon>
        <taxon>Spermatophyta</taxon>
        <taxon>Magnoliopsida</taxon>
        <taxon>eudicotyledons</taxon>
        <taxon>Gunneridae</taxon>
        <taxon>Pentapetalae</taxon>
        <taxon>rosids</taxon>
        <taxon>malvids</taxon>
        <taxon>Sapindales</taxon>
        <taxon>Anacardiaceae</taxon>
        <taxon>Pistacia</taxon>
    </lineage>
</organism>
<evidence type="ECO:0000313" key="2">
    <source>
        <dbReference type="Proteomes" id="UP001164250"/>
    </source>
</evidence>
<proteinExistence type="predicted"/>
<dbReference type="Proteomes" id="UP001164250">
    <property type="component" value="Chromosome 3"/>
</dbReference>
<name>A0ACC1BR66_9ROSI</name>
<reference evidence="2" key="1">
    <citation type="journal article" date="2023" name="G3 (Bethesda)">
        <title>Genome assembly and association tests identify interacting loci associated with vigor, precocity, and sex in interspecific pistachio rootstocks.</title>
        <authorList>
            <person name="Palmer W."/>
            <person name="Jacygrad E."/>
            <person name="Sagayaradj S."/>
            <person name="Cavanaugh K."/>
            <person name="Han R."/>
            <person name="Bertier L."/>
            <person name="Beede B."/>
            <person name="Kafkas S."/>
            <person name="Golino D."/>
            <person name="Preece J."/>
            <person name="Michelmore R."/>
        </authorList>
    </citation>
    <scope>NUCLEOTIDE SEQUENCE [LARGE SCALE GENOMIC DNA]</scope>
</reference>
<evidence type="ECO:0000313" key="1">
    <source>
        <dbReference type="EMBL" id="KAJ0101489.1"/>
    </source>
</evidence>
<keyword evidence="2" id="KW-1185">Reference proteome</keyword>
<gene>
    <name evidence="1" type="ORF">Patl1_05528</name>
</gene>
<dbReference type="EMBL" id="CM047899">
    <property type="protein sequence ID" value="KAJ0101489.1"/>
    <property type="molecule type" value="Genomic_DNA"/>
</dbReference>
<comment type="caution">
    <text evidence="1">The sequence shown here is derived from an EMBL/GenBank/DDBJ whole genome shotgun (WGS) entry which is preliminary data.</text>
</comment>
<sequence>MDFQTNLQSESGKLENIISQFLLKILHVILDSRVPSLHSRDQSSVYRVRKSDKWFNLVLGDRPSALDNLNFWHRNVMDPMIIDIILVHKDPNSIGSLSSSCNETVIERWVVQYESTKMVHHPINETSSSYKKTYKKSIVLLRSLYTHMRLLPAYRIFRQLRSSSPNFNFDIIYKVSSFSNPFSRADEESMCEYAFVPVEALPGRLCVSVTYRSTLIDFNLEPLVSLPPKIITDYVGSPLPDPMRSFPSSEKGVRATSFPLRGVRPPSSAPLERPHSWSSGFQKGAPFLQNQPIGGSPPAFRPSPPSYDFSSSPSDNYSHRVQNFRPPAHYRSPSYDEYQLSPPFSPYASPAPSTYLFGGNPIHARKSSETAPVSIPHPIRSSRYLSPNFSDPNRHSLPPISPRSTKHDPSSQESTSANRSYRRTESVKAGELHGAVNHSSVHKMVRDNKDDSGRFSGLLYSSGSPRPGLSGSSSRLSFQDDLDDCDFSCPFDVDDIDTSDSTASQNLDAKATSELSSQSHPLGRKSQDAAVGVLVHMLRTAPPLRQDSSIYSSHSLRPEDPEGGVGTASGFFMPRKTADALEELRSYREMKDLLLSKSGTRVLSREEA</sequence>
<accession>A0ACC1BR66</accession>